<evidence type="ECO:0000259" key="3">
    <source>
        <dbReference type="Pfam" id="PF25458"/>
    </source>
</evidence>
<organism evidence="4 5">
    <name type="scientific">Liquidambar formosana</name>
    <name type="common">Formosan gum</name>
    <dbReference type="NCBI Taxonomy" id="63359"/>
    <lineage>
        <taxon>Eukaryota</taxon>
        <taxon>Viridiplantae</taxon>
        <taxon>Streptophyta</taxon>
        <taxon>Embryophyta</taxon>
        <taxon>Tracheophyta</taxon>
        <taxon>Spermatophyta</taxon>
        <taxon>Magnoliopsida</taxon>
        <taxon>eudicotyledons</taxon>
        <taxon>Gunneridae</taxon>
        <taxon>Pentapetalae</taxon>
        <taxon>Saxifragales</taxon>
        <taxon>Altingiaceae</taxon>
        <taxon>Liquidambar</taxon>
    </lineage>
</organism>
<dbReference type="InterPro" id="IPR057412">
    <property type="entry name" value="INTS4_C"/>
</dbReference>
<keyword evidence="5" id="KW-1185">Reference proteome</keyword>
<accession>A0AAP0X4I4</accession>
<reference evidence="4 5" key="1">
    <citation type="journal article" date="2024" name="Plant J.">
        <title>Genome sequences and population genomics reveal climatic adaptation and genomic divergence between two closely related sweetgum species.</title>
        <authorList>
            <person name="Xu W.Q."/>
            <person name="Ren C.Q."/>
            <person name="Zhang X.Y."/>
            <person name="Comes H.P."/>
            <person name="Liu X.H."/>
            <person name="Li Y.G."/>
            <person name="Kettle C.J."/>
            <person name="Jalonen R."/>
            <person name="Gaisberger H."/>
            <person name="Ma Y.Z."/>
            <person name="Qiu Y.X."/>
        </authorList>
    </citation>
    <scope>NUCLEOTIDE SEQUENCE [LARGE SCALE GENOMIC DNA]</scope>
    <source>
        <strain evidence="4">Hangzhou</strain>
    </source>
</reference>
<dbReference type="Proteomes" id="UP001415857">
    <property type="component" value="Unassembled WGS sequence"/>
</dbReference>
<dbReference type="AlphaFoldDB" id="A0AAP0X4I4"/>
<comment type="subcellular location">
    <subcellularLocation>
        <location evidence="1">Nucleus</location>
    </subcellularLocation>
</comment>
<gene>
    <name evidence="4" type="ORF">L1049_008352</name>
</gene>
<sequence>MFCGRLKHIKAELEIPDNDSENPLPFVSGLPVGIPFKITLYNVLREKRLWLRMAADEELTRFIFLDLNQFGGCDEVRKFTYIAPFYGTPKVFSFTLRVSIGMEGSYEDVHMVKGCGGPKHELTHLCQDVEVYLSMGAKD</sequence>
<dbReference type="Pfam" id="PF25458">
    <property type="entry name" value="INTS4_C"/>
    <property type="match status" value="1"/>
</dbReference>
<dbReference type="PANTHER" id="PTHR20938:SF0">
    <property type="entry name" value="INTEGRATOR COMPLEX SUBUNIT 4"/>
    <property type="match status" value="1"/>
</dbReference>
<name>A0AAP0X4I4_LIQFO</name>
<evidence type="ECO:0000256" key="2">
    <source>
        <dbReference type="ARBA" id="ARBA00023242"/>
    </source>
</evidence>
<evidence type="ECO:0000313" key="4">
    <source>
        <dbReference type="EMBL" id="KAK9290186.1"/>
    </source>
</evidence>
<feature type="domain" description="Integrator complex subunit 4/Protein SIEL C-terminal Ig-like" evidence="3">
    <location>
        <begin position="13"/>
        <end position="134"/>
    </location>
</feature>
<dbReference type="GO" id="GO:0005634">
    <property type="term" value="C:nucleus"/>
    <property type="evidence" value="ECO:0007669"/>
    <property type="project" value="UniProtKB-SubCell"/>
</dbReference>
<dbReference type="GO" id="GO:0010496">
    <property type="term" value="P:intercellular transport"/>
    <property type="evidence" value="ECO:0007669"/>
    <property type="project" value="TreeGrafter"/>
</dbReference>
<proteinExistence type="predicted"/>
<comment type="caution">
    <text evidence="4">The sequence shown here is derived from an EMBL/GenBank/DDBJ whole genome shotgun (WGS) entry which is preliminary data.</text>
</comment>
<evidence type="ECO:0000256" key="1">
    <source>
        <dbReference type="ARBA" id="ARBA00004123"/>
    </source>
</evidence>
<protein>
    <recommendedName>
        <fullName evidence="3">Integrator complex subunit 4/Protein SIEL C-terminal Ig-like domain-containing protein</fullName>
    </recommendedName>
</protein>
<keyword evidence="2" id="KW-0539">Nucleus</keyword>
<evidence type="ECO:0000313" key="5">
    <source>
        <dbReference type="Proteomes" id="UP001415857"/>
    </source>
</evidence>
<dbReference type="EMBL" id="JBBPBK010000002">
    <property type="protein sequence ID" value="KAK9290186.1"/>
    <property type="molecule type" value="Genomic_DNA"/>
</dbReference>
<dbReference type="GO" id="GO:0005768">
    <property type="term" value="C:endosome"/>
    <property type="evidence" value="ECO:0007669"/>
    <property type="project" value="TreeGrafter"/>
</dbReference>
<dbReference type="PANTHER" id="PTHR20938">
    <property type="entry name" value="INTEGRATOR COMPLEX SUBUNIT 4"/>
    <property type="match status" value="1"/>
</dbReference>